<gene>
    <name evidence="3" type="primary">LOC107934081</name>
</gene>
<dbReference type="Pfam" id="PF00078">
    <property type="entry name" value="RVT_1"/>
    <property type="match status" value="1"/>
</dbReference>
<reference evidence="2" key="1">
    <citation type="journal article" date="2020" name="Nat. Genet.">
        <title>Genomic diversifications of five Gossypium allopolyploid species and their impact on cotton improvement.</title>
        <authorList>
            <person name="Chen Z.J."/>
            <person name="Sreedasyam A."/>
            <person name="Ando A."/>
            <person name="Song Q."/>
            <person name="De Santiago L.M."/>
            <person name="Hulse-Kemp A.M."/>
            <person name="Ding M."/>
            <person name="Ye W."/>
            <person name="Kirkbride R.C."/>
            <person name="Jenkins J."/>
            <person name="Plott C."/>
            <person name="Lovell J."/>
            <person name="Lin Y.M."/>
            <person name="Vaughn R."/>
            <person name="Liu B."/>
            <person name="Simpson S."/>
            <person name="Scheffler B.E."/>
            <person name="Wen L."/>
            <person name="Saski C.A."/>
            <person name="Grover C.E."/>
            <person name="Hu G."/>
            <person name="Conover J.L."/>
            <person name="Carlson J.W."/>
            <person name="Shu S."/>
            <person name="Boston L.B."/>
            <person name="Williams M."/>
            <person name="Peterson D.G."/>
            <person name="McGee K."/>
            <person name="Jones D.C."/>
            <person name="Wendel J.F."/>
            <person name="Stelly D.M."/>
            <person name="Grimwood J."/>
            <person name="Schmutz J."/>
        </authorList>
    </citation>
    <scope>NUCLEOTIDE SEQUENCE [LARGE SCALE GENOMIC DNA]</scope>
    <source>
        <strain evidence="2">cv. TM-1</strain>
    </source>
</reference>
<dbReference type="InterPro" id="IPR000477">
    <property type="entry name" value="RT_dom"/>
</dbReference>
<dbReference type="OrthoDB" id="1736806at2759"/>
<dbReference type="InterPro" id="IPR043128">
    <property type="entry name" value="Rev_trsase/Diguanyl_cyclase"/>
</dbReference>
<keyword evidence="2" id="KW-1185">Reference proteome</keyword>
<dbReference type="RefSeq" id="XP_016721913.1">
    <property type="nucleotide sequence ID" value="XM_016866424.1"/>
</dbReference>
<dbReference type="CDD" id="cd01647">
    <property type="entry name" value="RT_LTR"/>
    <property type="match status" value="1"/>
</dbReference>
<dbReference type="GeneID" id="107934081"/>
<name>A0A1U8M8D9_GOSHI</name>
<reference evidence="3" key="2">
    <citation type="submission" date="2025-08" db="UniProtKB">
        <authorList>
            <consortium name="RefSeq"/>
        </authorList>
    </citation>
    <scope>IDENTIFICATION</scope>
</reference>
<dbReference type="AlphaFoldDB" id="A0A1U8M8D9"/>
<feature type="domain" description="Reverse transcriptase" evidence="1">
    <location>
        <begin position="2"/>
        <end position="72"/>
    </location>
</feature>
<evidence type="ECO:0000313" key="2">
    <source>
        <dbReference type="Proteomes" id="UP000818029"/>
    </source>
</evidence>
<sequence>MCVDYHQLNKLTIKNKYPLPRIDDLFDQFKGVSMFSKIDLRSGYHQLRVKEADVHKKAFRTRYGHYEFLVNPFISAKGVRVDPCKIEAVLDWKHPKSVSEIRSFLGLESFEKLKTLFTLAFVLIQPELDKDFVVYSDASHIENGVTTNFRVNDDGVLCFRGWICVPNDDELRQLILREAHSSPYTVHPSGNKMY</sequence>
<dbReference type="Gene3D" id="3.30.70.270">
    <property type="match status" value="1"/>
</dbReference>
<dbReference type="InterPro" id="IPR043502">
    <property type="entry name" value="DNA/RNA_pol_sf"/>
</dbReference>
<organism evidence="2 3">
    <name type="scientific">Gossypium hirsutum</name>
    <name type="common">Upland cotton</name>
    <name type="synonym">Gossypium mexicanum</name>
    <dbReference type="NCBI Taxonomy" id="3635"/>
    <lineage>
        <taxon>Eukaryota</taxon>
        <taxon>Viridiplantae</taxon>
        <taxon>Streptophyta</taxon>
        <taxon>Embryophyta</taxon>
        <taxon>Tracheophyta</taxon>
        <taxon>Spermatophyta</taxon>
        <taxon>Magnoliopsida</taxon>
        <taxon>eudicotyledons</taxon>
        <taxon>Gunneridae</taxon>
        <taxon>Pentapetalae</taxon>
        <taxon>rosids</taxon>
        <taxon>malvids</taxon>
        <taxon>Malvales</taxon>
        <taxon>Malvaceae</taxon>
        <taxon>Malvoideae</taxon>
        <taxon>Gossypium</taxon>
    </lineage>
</organism>
<evidence type="ECO:0000313" key="3">
    <source>
        <dbReference type="RefSeq" id="XP_016721913.1"/>
    </source>
</evidence>
<dbReference type="Proteomes" id="UP000818029">
    <property type="component" value="Chromosome A08"/>
</dbReference>
<dbReference type="InterPro" id="IPR053134">
    <property type="entry name" value="RNA-dir_DNA_polymerase"/>
</dbReference>
<accession>A0A1U8M8D9</accession>
<dbReference type="STRING" id="3635.A0A1U8M8D9"/>
<dbReference type="Gene3D" id="3.10.10.10">
    <property type="entry name" value="HIV Type 1 Reverse Transcriptase, subunit A, domain 1"/>
    <property type="match status" value="1"/>
</dbReference>
<dbReference type="PaxDb" id="3635-A0A1U8M8D9"/>
<dbReference type="SUPFAM" id="SSF56672">
    <property type="entry name" value="DNA/RNA polymerases"/>
    <property type="match status" value="1"/>
</dbReference>
<dbReference type="PANTHER" id="PTHR24559:SF447">
    <property type="entry name" value="RNA-DIRECTED DNA POLYMERASE HOMOLOG"/>
    <property type="match status" value="1"/>
</dbReference>
<dbReference type="KEGG" id="ghi:107934081"/>
<dbReference type="PANTHER" id="PTHR24559">
    <property type="entry name" value="TRANSPOSON TY3-I GAG-POL POLYPROTEIN"/>
    <property type="match status" value="1"/>
</dbReference>
<evidence type="ECO:0000259" key="1">
    <source>
        <dbReference type="Pfam" id="PF00078"/>
    </source>
</evidence>
<protein>
    <recommendedName>
        <fullName evidence="1">Reverse transcriptase domain-containing protein</fullName>
    </recommendedName>
</protein>
<proteinExistence type="predicted"/>